<evidence type="ECO:0000313" key="2">
    <source>
        <dbReference type="EMBL" id="KKL10732.1"/>
    </source>
</evidence>
<dbReference type="InterPro" id="IPR029021">
    <property type="entry name" value="Prot-tyrosine_phosphatase-like"/>
</dbReference>
<dbReference type="AlphaFoldDB" id="A0A0F9BAC1"/>
<dbReference type="Gene3D" id="3.90.190.10">
    <property type="entry name" value="Protein tyrosine phosphatase superfamily"/>
    <property type="match status" value="1"/>
</dbReference>
<accession>A0A0F9BAC1</accession>
<evidence type="ECO:0000259" key="1">
    <source>
        <dbReference type="PROSITE" id="PS50056"/>
    </source>
</evidence>
<proteinExistence type="predicted"/>
<feature type="domain" description="Tyrosine specific protein phosphatases" evidence="1">
    <location>
        <begin position="70"/>
        <end position="130"/>
    </location>
</feature>
<dbReference type="InterPro" id="IPR000387">
    <property type="entry name" value="Tyr_Pase_dom"/>
</dbReference>
<name>A0A0F9BAC1_9ZZZZ</name>
<protein>
    <recommendedName>
        <fullName evidence="1">Tyrosine specific protein phosphatases domain-containing protein</fullName>
    </recommendedName>
</protein>
<reference evidence="2" key="1">
    <citation type="journal article" date="2015" name="Nature">
        <title>Complex archaea that bridge the gap between prokaryotes and eukaryotes.</title>
        <authorList>
            <person name="Spang A."/>
            <person name="Saw J.H."/>
            <person name="Jorgensen S.L."/>
            <person name="Zaremba-Niedzwiedzka K."/>
            <person name="Martijn J."/>
            <person name="Lind A.E."/>
            <person name="van Eijk R."/>
            <person name="Schleper C."/>
            <person name="Guy L."/>
            <person name="Ettema T.J."/>
        </authorList>
    </citation>
    <scope>NUCLEOTIDE SEQUENCE</scope>
</reference>
<organism evidence="2">
    <name type="scientific">marine sediment metagenome</name>
    <dbReference type="NCBI Taxonomy" id="412755"/>
    <lineage>
        <taxon>unclassified sequences</taxon>
        <taxon>metagenomes</taxon>
        <taxon>ecological metagenomes</taxon>
    </lineage>
</organism>
<gene>
    <name evidence="2" type="ORF">LCGC14_2552870</name>
</gene>
<comment type="caution">
    <text evidence="2">The sequence shown here is derived from an EMBL/GenBank/DDBJ whole genome shotgun (WGS) entry which is preliminary data.</text>
</comment>
<dbReference type="SUPFAM" id="SSF52799">
    <property type="entry name" value="(Phosphotyrosine protein) phosphatases II"/>
    <property type="match status" value="1"/>
</dbReference>
<sequence>MELALHSTSTADEVCKGLWMGGCPPPDFPVQQHFDCLVLTAREYQVPELFPRVRVVRVALNDDGSPMTKAEAVEAVRAAGRIIRWLNGGLKVLVTCFAGRNRSGLVTALVLCKGMGVSPDLAIGAIRAARGHEAFRNSYFETFLRAYCGRT</sequence>
<dbReference type="PROSITE" id="PS50056">
    <property type="entry name" value="TYR_PHOSPHATASE_2"/>
    <property type="match status" value="1"/>
</dbReference>
<dbReference type="EMBL" id="LAZR01041941">
    <property type="protein sequence ID" value="KKL10732.1"/>
    <property type="molecule type" value="Genomic_DNA"/>
</dbReference>